<evidence type="ECO:0000259" key="3">
    <source>
        <dbReference type="PROSITE" id="PS50158"/>
    </source>
</evidence>
<keyword evidence="1" id="KW-0479">Metal-binding</keyword>
<organism evidence="4 5">
    <name type="scientific">Lolium multiflorum</name>
    <name type="common">Italian ryegrass</name>
    <name type="synonym">Lolium perenne subsp. multiflorum</name>
    <dbReference type="NCBI Taxonomy" id="4521"/>
    <lineage>
        <taxon>Eukaryota</taxon>
        <taxon>Viridiplantae</taxon>
        <taxon>Streptophyta</taxon>
        <taxon>Embryophyta</taxon>
        <taxon>Tracheophyta</taxon>
        <taxon>Spermatophyta</taxon>
        <taxon>Magnoliopsida</taxon>
        <taxon>Liliopsida</taxon>
        <taxon>Poales</taxon>
        <taxon>Poaceae</taxon>
        <taxon>BOP clade</taxon>
        <taxon>Pooideae</taxon>
        <taxon>Poodae</taxon>
        <taxon>Poeae</taxon>
        <taxon>Poeae Chloroplast Group 2 (Poeae type)</taxon>
        <taxon>Loliodinae</taxon>
        <taxon>Loliinae</taxon>
        <taxon>Lolium</taxon>
    </lineage>
</organism>
<keyword evidence="1" id="KW-0862">Zinc</keyword>
<reference evidence="4" key="1">
    <citation type="submission" date="2023-07" db="EMBL/GenBank/DDBJ databases">
        <title>A chromosome-level genome assembly of Lolium multiflorum.</title>
        <authorList>
            <person name="Chen Y."/>
            <person name="Copetti D."/>
            <person name="Kolliker R."/>
            <person name="Studer B."/>
        </authorList>
    </citation>
    <scope>NUCLEOTIDE SEQUENCE</scope>
    <source>
        <strain evidence="4">02402/16</strain>
        <tissue evidence="4">Leaf</tissue>
    </source>
</reference>
<protein>
    <recommendedName>
        <fullName evidence="3">CCHC-type domain-containing protein</fullName>
    </recommendedName>
</protein>
<evidence type="ECO:0000313" key="4">
    <source>
        <dbReference type="EMBL" id="KAK1607829.1"/>
    </source>
</evidence>
<dbReference type="SUPFAM" id="SSF57756">
    <property type="entry name" value="Retrovirus zinc finger-like domains"/>
    <property type="match status" value="1"/>
</dbReference>
<keyword evidence="5" id="KW-1185">Reference proteome</keyword>
<sequence>MPLQVTYTEGEAHSDSFSSPPARSILRDRAARGARAAVRLPAAPPPRRPAAFPRTDPPPSIAAHRLAWGFEREEPDLTKGVMDLQRTDGVSEHVSAQSNEVENVSSIVDWSKLVIEPEKDEDEEESLDEKGIPDEKPVNENAMFSLLGLKTEADEDGMKPCPIVAPTPDLDDTKDVAILVDDMAQEEALIAWDERHPKMDIGTPYPDMAAFRKAIKQRMKSWWEGGSRTGSLNKCKKCGDVGHREAGCPKNGTKKRWLLRLLVHLRLQLLN</sequence>
<feature type="region of interest" description="Disordered" evidence="2">
    <location>
        <begin position="118"/>
        <end position="137"/>
    </location>
</feature>
<gene>
    <name evidence="4" type="ORF">QYE76_031502</name>
</gene>
<evidence type="ECO:0000256" key="2">
    <source>
        <dbReference type="SAM" id="MobiDB-lite"/>
    </source>
</evidence>
<dbReference type="AlphaFoldDB" id="A0AAD8QV61"/>
<dbReference type="GO" id="GO:0008270">
    <property type="term" value="F:zinc ion binding"/>
    <property type="evidence" value="ECO:0007669"/>
    <property type="project" value="UniProtKB-KW"/>
</dbReference>
<name>A0AAD8QV61_LOLMU</name>
<dbReference type="InterPro" id="IPR001878">
    <property type="entry name" value="Znf_CCHC"/>
</dbReference>
<comment type="caution">
    <text evidence="4">The sequence shown here is derived from an EMBL/GenBank/DDBJ whole genome shotgun (WGS) entry which is preliminary data.</text>
</comment>
<dbReference type="Proteomes" id="UP001231189">
    <property type="component" value="Unassembled WGS sequence"/>
</dbReference>
<evidence type="ECO:0000313" key="5">
    <source>
        <dbReference type="Proteomes" id="UP001231189"/>
    </source>
</evidence>
<feature type="compositionally biased region" description="Basic and acidic residues" evidence="2">
    <location>
        <begin position="128"/>
        <end position="137"/>
    </location>
</feature>
<dbReference type="EMBL" id="JAUUTY010000007">
    <property type="protein sequence ID" value="KAK1607829.1"/>
    <property type="molecule type" value="Genomic_DNA"/>
</dbReference>
<feature type="region of interest" description="Disordered" evidence="2">
    <location>
        <begin position="1"/>
        <end position="60"/>
    </location>
</feature>
<evidence type="ECO:0000256" key="1">
    <source>
        <dbReference type="PROSITE-ProRule" id="PRU00047"/>
    </source>
</evidence>
<accession>A0AAD8QV61</accession>
<feature type="compositionally biased region" description="Acidic residues" evidence="2">
    <location>
        <begin position="118"/>
        <end position="127"/>
    </location>
</feature>
<dbReference type="InterPro" id="IPR036875">
    <property type="entry name" value="Znf_CCHC_sf"/>
</dbReference>
<dbReference type="PROSITE" id="PS50158">
    <property type="entry name" value="ZF_CCHC"/>
    <property type="match status" value="1"/>
</dbReference>
<feature type="domain" description="CCHC-type" evidence="3">
    <location>
        <begin position="234"/>
        <end position="250"/>
    </location>
</feature>
<proteinExistence type="predicted"/>
<dbReference type="GO" id="GO:0003676">
    <property type="term" value="F:nucleic acid binding"/>
    <property type="evidence" value="ECO:0007669"/>
    <property type="project" value="InterPro"/>
</dbReference>
<keyword evidence="1" id="KW-0863">Zinc-finger</keyword>